<evidence type="ECO:0000256" key="2">
    <source>
        <dbReference type="ARBA" id="ARBA00022448"/>
    </source>
</evidence>
<feature type="compositionally biased region" description="Low complexity" evidence="4">
    <location>
        <begin position="1229"/>
        <end position="1240"/>
    </location>
</feature>
<name>A0AA36ANI8_OCTVU</name>
<feature type="compositionally biased region" description="Basic and acidic residues" evidence="4">
    <location>
        <begin position="1615"/>
        <end position="1627"/>
    </location>
</feature>
<accession>A0AA36ANI8</accession>
<proteinExistence type="inferred from homology"/>
<evidence type="ECO:0008006" key="10">
    <source>
        <dbReference type="Google" id="ProtNLM"/>
    </source>
</evidence>
<organism evidence="8 9">
    <name type="scientific">Octopus vulgaris</name>
    <name type="common">Common octopus</name>
    <dbReference type="NCBI Taxonomy" id="6645"/>
    <lineage>
        <taxon>Eukaryota</taxon>
        <taxon>Metazoa</taxon>
        <taxon>Spiralia</taxon>
        <taxon>Lophotrochozoa</taxon>
        <taxon>Mollusca</taxon>
        <taxon>Cephalopoda</taxon>
        <taxon>Coleoidea</taxon>
        <taxon>Octopodiformes</taxon>
        <taxon>Octopoda</taxon>
        <taxon>Incirrata</taxon>
        <taxon>Octopodidae</taxon>
        <taxon>Octopus</taxon>
    </lineage>
</organism>
<dbReference type="InterPro" id="IPR009543">
    <property type="entry name" value="VPS13_VAB"/>
</dbReference>
<evidence type="ECO:0000259" key="5">
    <source>
        <dbReference type="Pfam" id="PF12624"/>
    </source>
</evidence>
<dbReference type="InterPro" id="IPR026847">
    <property type="entry name" value="VPS13"/>
</dbReference>
<feature type="region of interest" description="Disordered" evidence="4">
    <location>
        <begin position="1611"/>
        <end position="1630"/>
    </location>
</feature>
<dbReference type="PANTHER" id="PTHR16166:SF141">
    <property type="entry name" value="INTERMEMBRANE LIPID TRANSFER PROTEIN VPS13D"/>
    <property type="match status" value="1"/>
</dbReference>
<feature type="compositionally biased region" description="Polar residues" evidence="4">
    <location>
        <begin position="1246"/>
        <end position="1255"/>
    </location>
</feature>
<dbReference type="InterPro" id="IPR026854">
    <property type="entry name" value="VPS13_N"/>
</dbReference>
<evidence type="ECO:0000256" key="4">
    <source>
        <dbReference type="SAM" id="MobiDB-lite"/>
    </source>
</evidence>
<evidence type="ECO:0000259" key="6">
    <source>
        <dbReference type="Pfam" id="PF25033"/>
    </source>
</evidence>
<evidence type="ECO:0000256" key="1">
    <source>
        <dbReference type="ARBA" id="ARBA00006545"/>
    </source>
</evidence>
<feature type="region of interest" description="Disordered" evidence="4">
    <location>
        <begin position="1228"/>
        <end position="1255"/>
    </location>
</feature>
<dbReference type="EMBL" id="OX597816">
    <property type="protein sequence ID" value="CAI9719401.1"/>
    <property type="molecule type" value="Genomic_DNA"/>
</dbReference>
<protein>
    <recommendedName>
        <fullName evidence="10">Vacuolar protein sorting-associated protein 13D</fullName>
    </recommendedName>
</protein>
<dbReference type="CDD" id="cd23453">
    <property type="entry name" value="beta-trefoil_Ricin_VPS13D"/>
    <property type="match status" value="1"/>
</dbReference>
<feature type="compositionally biased region" description="Basic and acidic residues" evidence="4">
    <location>
        <begin position="982"/>
        <end position="994"/>
    </location>
</feature>
<comment type="similarity">
    <text evidence="1">Belongs to the VPS13 family.</text>
</comment>
<sequence length="4320" mass="487891">MILSIYRKMLNRLAAWIVNNYIGEYVENLNRDSVYVGLLAGAVQLDDLILKKDVFNQFGLPLQLKKGMIRKITLKIPVTRIHSEPWVITMEGVYIIVEPMKHADCDKIERKKLYQSSKQLALETVDDMLKQSGKSKASSSSWLVTLTSVASNILENLQLHVNDVHIRYEDSDLNPSHPFAVGIDLDSLIAQSTDENWVPCFVYRNVNEMMFKLMELNNLSLYFDTNVQLIGDLPMAQIVSLLQGGTSLRDGFDIHDYVLSPTNARSRIQRNTSELPLTSASTPRLSTDITIEELAVSLSNIQYKYLVYWTRELDKQDRLYRCLKWRPDVSCAENPRRWWDYAITGYLFFINGRQRDFSVKRSVQRARDLVDYYKAYCAYLTQTNTATMIQHQKKMEDELNIEEIKTIRLLAFDKVNKDMKEEITKPSTPVTQTPEEYKTGYLQSWLSWAVGYSEPLSPDCLSSETETPAEESIEDRENLERELMDIVNKSMDSDTFYKRDKVFATLNFCLKKGSMKLLTSTEKDSTIREMLVAECNDININVEARPQVGAYKFCLSLGIFELQDRLIKESCFPSLIVPNPKEISYTFRRMRFGKPLAKTTTIQEVPVPESGVDPCEKIFEVTFEKSESNSNKKYRIYVKTKSIAIVCNPYTVKELKDFFTVSSSAHNYQDMGQTLTDAAYKRYQNLKFHTKTELQNRWRELLQGKKVPQQNRIEIKLDIAAPKIIVPESFFDQNTTLVVFDLGYLSFQNATTGSLAEKSPQFEDQDEEFLTPSQSPPNELELSEEVVSFSPQPQQLPQPTAESMNESFYERYQVILEDLQVLVGQTHDNWKAAHSRGNTRIHLLDKFSIEVLFERRVIFTTDPEWPSVRLSGTLPSLTIHADQKKVKALSTCMNQLSSLHKTQKPKLKSTVSIYQSMDMDAADPNISSASYSKCTQSQDCATTWSILTSTTNQETLTEIMSFFHSTMKDMSKKSVRSPNHSSTKDQNDDSKNADLQKSMSSVPQSISGMCIGVTADFHRLNILLVHLEDSVSGRNARKVATITMSNAQINARISEKLEVAGSLEGFHIVNVMPEAHKHQYLLQVGKLSTLPSFQSNSDMVQVYSSNQKKAYQWEPEILDNNSRNSYALTFQLERYLGHAALLSSSFPLLPINESLIYTVNGNSAVSEKDVAVKIRMASVIYIHSPLFLRELSECLSSFKDYTSNVASSIKHAAKEVAKGLVAKRMETASGNFPGGNNSSNDYIHSPPNQRKSESQSLEMNDFFPPDMSYSEEQFLTGSLTTSPPEELKINIDMQIETPIVFLPRKQTSSEVLMACLGEISIKNMPAESITKKDVKDCISIHVDKMSLYALNLTTFNIYERVFDYRGLDIERLFKDDQFRKCNPVLYDTNIEITLHVLEYDITCRSPCSPGMEESTHFKPHSFNSAFTYNIPNDTEDKKSSPAPSQSLSVNIVIATPCKLVLSKAVYEQILETRHNLTLSGINEETVTFSISSEGDNSSSYLPGISALKLDSSTESDIAKVIRTGSSESTQSSKPVPTSLPLEARFEVAMFSVEMQGDLEPDSQKRLVDLCLQDLILIYHRMDNYVSSFDLSLKSLTMEDLLETNDSKPRYLMVSSKKEEPEPKEDKLGSNLSTSCPDCTIMVPKPKMPGSLPSSFHEENVFMSHSKKNSLGGNQRKMAAEESNEGCYPCTPPPSPMGSMEQVTNSGPLVHISIFLVDSKCPQFQETYKQINRSIDIQFSSLDTTINLQTWVVLLDFLGLGATFKEAGAQSPNVFSTSQDSSLDTEDNSIQSEEVVNSKFHMNIESLTLIMNKPEYELARATVSNLKANLSLHDGNTHVVGQLGSISVLDQSPYGLNFREKFISVGDQALTFDIFKYAGDDPGMQRAYDLCVKLHMATVQYTYTDRFQSEVTAFCMHFLQLHDRMGRIRAASIGKKISASMIRNARIKMNIEADSPVILLPYSYKTTGLLVAELGRLSVTNQFLLDGSIGTIKGRQYNSANSTHSDDKLSSNSVSSYTPMTQSVFHQSLPKENEKPALVIPKIDVDLMNQSIYGSLEHDIRDGELEASSMSESKSSDIFDPTENVSAEETVVLSTLECLSPCNFSVLDSRVLSDSSSDKLSSPQSSKFCKKLSAPLLAQEKKTINPFTLSVQQSMAYAQCDPMKHICLLDVMSVTLTDMDLYSAELVKVDTSDGPIYSIERDTGKIFKEKCALHLQVERNLDRGLSHSAPNIHMTGKLSSIHALITLKQFKLLRGILAHNIGETLPDFQRPFMTHLKEPQNKAPPSGSVWTNMLMEIDLRNITVELLFDWQNTSQDSLARFDFIHSNLLVKTRSNGTKDVDLVSHEIRAVDTRYKDLPPGKAPNVFSNILQPSKQVDTCSKLQMELYFQFTNQVKLFTVLLNNMRLMCIFDWLLAVNNFLTTDIEDPFLDMDKKPEVKFETVKIRNPSESSTPILRPRSPLNRSQGIVTRRCHVVEQTEVPFELKVNVRNTQFVVVADMSTWDTEAAILKCTAVLRYRPKAQDLPLSCSLQSLEVFSCFLMEEEETALSIIDPTSITIEINANPLPDRSTSRVTGLLDAQAVENPLVLEMTLNLLNIRLSYNDLKMFIAITDSLPEQATKARTAQNIHFKSTAPAVQEVEMLPLGESSVDALPGLNCSSARSSFSEHSYQTQYSSSRRASNIEQNSWFLTGIEIKASSICICLIDDCKDADVPLAEISFNYLELHQQLLPKKVGRGMFKLLGDYYNRKLSGWEPFIEVWKCNINWEYIEEAERKLELKIDSMDCLNINLTSAFIDQYTKTRLKWTEDYYKNTEENRNTSKDSSTKLSQTVAKKFGLQKRIPFVPFVIRNHTGLPFHFLTVTTTPACVSGVDTKRGLLENFTDAYIKATEWKQVEPNEEVPFFFQRREKIRHKETHELRVNQLVVKADGWQKLSAVTVDKVGIYFRDAQPDEKVIRTQQTMRQQVARFVFDVTQEGSARKMITVRSALTIVNKLHMPVEVVMYPFTGLGCTMLKEKQLIQPNSQSPVPILYTSASLCARPADLPVEECGEPLYWDRVRKMDDVLDYHRVCRPIKPNKECFRFCVSVRRGKYPEETQLHRIHAREYSIPGHIITLHPPVTLCNLLPIEMSYYFKNTSMKGQIDAGKQEPLYQADMSQHLELGIQLENFRDCNELMIPPGTINYKARFELYDSDDRMLALTVRIISRKGGALKLQISAPYWLVNKSGIPLIFKQDGTRLEAAGQSEDHERAKSVTPLLFSFTDKECPTRCSMRAGRQTVAAESVLLQWCPRFTLDSGIGTRQVHITSKATNSPNRVFTIGIEVKQGCGMYCDTNIVTFAPRYCIDNQSQYKLSIIQQHFATEIDPKQQLKHSLIAPPKSSMPFHWPRVDFDPLLCVKVLDDSKVFCWSGGFRIDKVDSFHINIRDEQGNSLLLKVEVILLGPTLHVLFYNSDDMPPPFRIDNYSLIPVQYQQAGVTNPLLKQYIKPITSLPYAWDEPILNPYITLGISGGTSATYNMNKPGEGEQLCYQNFIFLAATSTFNGDVHLKSPTSHPDCNNRELVLDAISTRIVFKRKELGKRSQLWRMTGEGMLENEGSAPPQEPGKVTGNVLGLVLDISDIAPQPGKCVPLILRKPDERRRTTQLWKFTRNGLLTCANGTMCVQAVDTNALQHDAITLLGPIPSPTLKSVPFHMQISRQKQRPGSGFISVTVLMDGPVRVLHISDIQKTNTSFADPNFEDLQLVDPNHSSTDIKHKRANDEKEQQKNKIVVHGLLSLPKGVGISLVNRVPEELVYIVMWNIVIRCNSKNGLLIMEASIGNVQIDNQLFSAQRPVMLSIVPSKNDVPENTPALHMVVHKNPSQWNVEIFKHLIISVRKVKLHLEEMLLLKLLQFTGYHEPDEDTQLMENAYSSQRPVLQAAASPPHNKRYFFGLLRLNTHRISLSMLTAPTLPPELKAIKNKLSLRWISFEDATVDLDAYVRQHVFETSTFLINEIKSHYTDELKSQAAKILGSIDFLGNPLGLFNDFTEGISGLIKDGNFGGLLKNVTHGVSNSTAKVTSSLSDGLTIAAMDEKHLKKRTQILSERSTGHSSDHLKAGCKSLVIGLVGGLTSVVNQTYEGTRDDGFGGFFTGLSKGLVGTVIKPVTGVLDFATAAATAARETSRRSYKIQVRIREPRCCHGLGGLLPNYNVNHAKQQRNIHLLNSNHFDEFFIAWEQVRKDSSRQWCALITNKKVYFLMCDKTSDHQSVDYKIDHRDIQFCMPVSKNDNYYVKFVKKNSIKAPPYIRCDSFAIAQRVSQQILYALGLHEEIQQTLTQDTMLTDYVD</sequence>
<dbReference type="InterPro" id="IPR056747">
    <property type="entry name" value="VPS13-like_M"/>
</dbReference>
<evidence type="ECO:0000313" key="8">
    <source>
        <dbReference type="EMBL" id="CAI9719401.1"/>
    </source>
</evidence>
<evidence type="ECO:0000256" key="3">
    <source>
        <dbReference type="ARBA" id="ARBA00023055"/>
    </source>
</evidence>
<dbReference type="Pfam" id="PF12624">
    <property type="entry name" value="VPS13_N"/>
    <property type="match status" value="1"/>
</dbReference>
<gene>
    <name evidence="8" type="ORF">OCTVUL_1B013002</name>
</gene>
<feature type="region of interest" description="Disordered" evidence="4">
    <location>
        <begin position="970"/>
        <end position="998"/>
    </location>
</feature>
<dbReference type="PANTHER" id="PTHR16166">
    <property type="entry name" value="VACUOLAR PROTEIN SORTING-ASSOCIATED PROTEIN VPS13"/>
    <property type="match status" value="1"/>
</dbReference>
<dbReference type="GO" id="GO:0007005">
    <property type="term" value="P:mitochondrion organization"/>
    <property type="evidence" value="ECO:0007669"/>
    <property type="project" value="TreeGrafter"/>
</dbReference>
<keyword evidence="3" id="KW-0445">Lipid transport</keyword>
<dbReference type="GO" id="GO:0006623">
    <property type="term" value="P:protein targeting to vacuole"/>
    <property type="evidence" value="ECO:0007669"/>
    <property type="project" value="TreeGrafter"/>
</dbReference>
<dbReference type="Pfam" id="PF25036">
    <property type="entry name" value="VPS13_VAB"/>
    <property type="match status" value="1"/>
</dbReference>
<dbReference type="Proteomes" id="UP001162480">
    <property type="component" value="Chromosome 3"/>
</dbReference>
<dbReference type="Pfam" id="PF25033">
    <property type="entry name" value="VPS13_M"/>
    <property type="match status" value="1"/>
</dbReference>
<reference evidence="8" key="1">
    <citation type="submission" date="2023-08" db="EMBL/GenBank/DDBJ databases">
        <authorList>
            <person name="Alioto T."/>
            <person name="Alioto T."/>
            <person name="Gomez Garrido J."/>
        </authorList>
    </citation>
    <scope>NUCLEOTIDE SEQUENCE</scope>
</reference>
<evidence type="ECO:0000313" key="9">
    <source>
        <dbReference type="Proteomes" id="UP001162480"/>
    </source>
</evidence>
<keyword evidence="9" id="KW-1185">Reference proteome</keyword>
<dbReference type="GO" id="GO:0045053">
    <property type="term" value="P:protein retention in Golgi apparatus"/>
    <property type="evidence" value="ECO:0007669"/>
    <property type="project" value="TreeGrafter"/>
</dbReference>
<feature type="domain" description="Vacuolar protein sorting-associated protein 13 VPS13 adaptor binding" evidence="7">
    <location>
        <begin position="2917"/>
        <end position="3494"/>
    </location>
</feature>
<keyword evidence="2" id="KW-0813">Transport</keyword>
<evidence type="ECO:0000259" key="7">
    <source>
        <dbReference type="Pfam" id="PF25036"/>
    </source>
</evidence>
<feature type="domain" description="VPS13-like middle region" evidence="6">
    <location>
        <begin position="2161"/>
        <end position="2834"/>
    </location>
</feature>
<feature type="domain" description="Chorein N-terminal" evidence="5">
    <location>
        <begin position="9"/>
        <end position="1759"/>
    </location>
</feature>
<dbReference type="GO" id="GO:0006869">
    <property type="term" value="P:lipid transport"/>
    <property type="evidence" value="ECO:0007669"/>
    <property type="project" value="UniProtKB-KW"/>
</dbReference>